<protein>
    <submittedName>
        <fullName evidence="3">Enzymatic polyprotein</fullName>
    </submittedName>
</protein>
<dbReference type="InterPro" id="IPR043128">
    <property type="entry name" value="Rev_trsase/Diguanyl_cyclase"/>
</dbReference>
<comment type="caution">
    <text evidence="3">The sequence shown here is derived from an EMBL/GenBank/DDBJ whole genome shotgun (WGS) entry which is preliminary data.</text>
</comment>
<sequence length="393" mass="45722">MLYDQYKTEYFATYIDSGSGICTAKPGVFPKEAREALPVIAGRDFSQKILILNTGIREAKIMIGGAFGTPWFRVLRREKAFNRIMPINFRSKRGDFDAQLTNPKMQDKRKFGKVLLSFRQQGLIDSESFYEESEEEIKNLREALVELKTMDISEESMLSLENVKRLIQRNFSENPLAWWDRNKIEATLKIKEECKYEYVRYKPIQMNMKDKKDMQIIIKEHISLGLIEPGISAYSSPGFLVRNHGEIKRGKPRLIKMEIESKKFTAFSTPQGQYIWNVLPMGLANAPQIFQRKMDNLFKDYFEFMFVYIDDILIASKNMKDHIKHLEIFSDACHKEGLVLSEKKATIAVNKIEFLGILIDEAGIELRNILWRKSAISPMYSKIKSNYKASWEL</sequence>
<dbReference type="SUPFAM" id="SSF56672">
    <property type="entry name" value="DNA/RNA polymerases"/>
    <property type="match status" value="1"/>
</dbReference>
<evidence type="ECO:0000256" key="1">
    <source>
        <dbReference type="SAM" id="Coils"/>
    </source>
</evidence>
<dbReference type="Gene3D" id="3.10.10.10">
    <property type="entry name" value="HIV Type 1 Reverse Transcriptase, subunit A, domain 1"/>
    <property type="match status" value="1"/>
</dbReference>
<feature type="domain" description="Reverse transcriptase" evidence="2">
    <location>
        <begin position="1"/>
        <end position="359"/>
    </location>
</feature>
<keyword evidence="4" id="KW-1185">Reference proteome</keyword>
<keyword evidence="1" id="KW-0175">Coiled coil</keyword>
<proteinExistence type="predicted"/>
<dbReference type="CDD" id="cd01647">
    <property type="entry name" value="RT_LTR"/>
    <property type="match status" value="1"/>
</dbReference>
<reference evidence="3" key="1">
    <citation type="submission" date="2020-06" db="EMBL/GenBank/DDBJ databases">
        <authorList>
            <person name="Li T."/>
            <person name="Hu X."/>
            <person name="Zhang T."/>
            <person name="Song X."/>
            <person name="Zhang H."/>
            <person name="Dai N."/>
            <person name="Sheng W."/>
            <person name="Hou X."/>
            <person name="Wei L."/>
        </authorList>
    </citation>
    <scope>NUCLEOTIDE SEQUENCE</scope>
    <source>
        <strain evidence="3">K16</strain>
        <tissue evidence="3">Leaf</tissue>
    </source>
</reference>
<reference evidence="3" key="2">
    <citation type="journal article" date="2024" name="Plant">
        <title>Genomic evolution and insights into agronomic trait innovations of Sesamum species.</title>
        <authorList>
            <person name="Miao H."/>
            <person name="Wang L."/>
            <person name="Qu L."/>
            <person name="Liu H."/>
            <person name="Sun Y."/>
            <person name="Le M."/>
            <person name="Wang Q."/>
            <person name="Wei S."/>
            <person name="Zheng Y."/>
            <person name="Lin W."/>
            <person name="Duan Y."/>
            <person name="Cao H."/>
            <person name="Xiong S."/>
            <person name="Wang X."/>
            <person name="Wei L."/>
            <person name="Li C."/>
            <person name="Ma Q."/>
            <person name="Ju M."/>
            <person name="Zhao R."/>
            <person name="Li G."/>
            <person name="Mu C."/>
            <person name="Tian Q."/>
            <person name="Mei H."/>
            <person name="Zhang T."/>
            <person name="Gao T."/>
            <person name="Zhang H."/>
        </authorList>
    </citation>
    <scope>NUCLEOTIDE SEQUENCE</scope>
    <source>
        <strain evidence="3">K16</strain>
    </source>
</reference>
<dbReference type="FunFam" id="3.30.70.270:FF:000003">
    <property type="entry name" value="Transposon Ty3-G Gag-Pol polyprotein"/>
    <property type="match status" value="1"/>
</dbReference>
<evidence type="ECO:0000259" key="2">
    <source>
        <dbReference type="PROSITE" id="PS50878"/>
    </source>
</evidence>
<dbReference type="InterPro" id="IPR043502">
    <property type="entry name" value="DNA/RNA_pol_sf"/>
</dbReference>
<name>A0AAE1WB49_9LAMI</name>
<evidence type="ECO:0000313" key="3">
    <source>
        <dbReference type="EMBL" id="KAK4389896.1"/>
    </source>
</evidence>
<dbReference type="InterPro" id="IPR051320">
    <property type="entry name" value="Viral_Replic_Matur_Polypro"/>
</dbReference>
<accession>A0AAE1WB49</accession>
<dbReference type="Proteomes" id="UP001289374">
    <property type="component" value="Unassembled WGS sequence"/>
</dbReference>
<dbReference type="Pfam" id="PF00078">
    <property type="entry name" value="RVT_1"/>
    <property type="match status" value="1"/>
</dbReference>
<evidence type="ECO:0000313" key="4">
    <source>
        <dbReference type="Proteomes" id="UP001289374"/>
    </source>
</evidence>
<organism evidence="3 4">
    <name type="scientific">Sesamum angolense</name>
    <dbReference type="NCBI Taxonomy" id="2727404"/>
    <lineage>
        <taxon>Eukaryota</taxon>
        <taxon>Viridiplantae</taxon>
        <taxon>Streptophyta</taxon>
        <taxon>Embryophyta</taxon>
        <taxon>Tracheophyta</taxon>
        <taxon>Spermatophyta</taxon>
        <taxon>Magnoliopsida</taxon>
        <taxon>eudicotyledons</taxon>
        <taxon>Gunneridae</taxon>
        <taxon>Pentapetalae</taxon>
        <taxon>asterids</taxon>
        <taxon>lamiids</taxon>
        <taxon>Lamiales</taxon>
        <taxon>Pedaliaceae</taxon>
        <taxon>Sesamum</taxon>
    </lineage>
</organism>
<dbReference type="AlphaFoldDB" id="A0AAE1WB49"/>
<dbReference type="EMBL" id="JACGWL010000013">
    <property type="protein sequence ID" value="KAK4389896.1"/>
    <property type="molecule type" value="Genomic_DNA"/>
</dbReference>
<dbReference type="PANTHER" id="PTHR33064">
    <property type="entry name" value="POL PROTEIN"/>
    <property type="match status" value="1"/>
</dbReference>
<dbReference type="PANTHER" id="PTHR33064:SF37">
    <property type="entry name" value="RIBONUCLEASE H"/>
    <property type="match status" value="1"/>
</dbReference>
<dbReference type="Gene3D" id="3.30.70.270">
    <property type="match status" value="1"/>
</dbReference>
<feature type="coiled-coil region" evidence="1">
    <location>
        <begin position="123"/>
        <end position="150"/>
    </location>
</feature>
<dbReference type="InterPro" id="IPR000477">
    <property type="entry name" value="RT_dom"/>
</dbReference>
<dbReference type="PROSITE" id="PS50878">
    <property type="entry name" value="RT_POL"/>
    <property type="match status" value="1"/>
</dbReference>
<gene>
    <name evidence="3" type="ORF">Sango_2326600</name>
</gene>